<gene>
    <name evidence="2" type="ORF">VNI00_009040</name>
</gene>
<dbReference type="Proteomes" id="UP001383192">
    <property type="component" value="Unassembled WGS sequence"/>
</dbReference>
<accession>A0AAW0CRE8</accession>
<protein>
    <recommendedName>
        <fullName evidence="4">F-box domain-containing protein</fullName>
    </recommendedName>
</protein>
<comment type="caution">
    <text evidence="2">The sequence shown here is derived from an EMBL/GenBank/DDBJ whole genome shotgun (WGS) entry which is preliminary data.</text>
</comment>
<dbReference type="Gene3D" id="3.80.10.10">
    <property type="entry name" value="Ribonuclease Inhibitor"/>
    <property type="match status" value="1"/>
</dbReference>
<reference evidence="2 3" key="1">
    <citation type="submission" date="2024-01" db="EMBL/GenBank/DDBJ databases">
        <title>A draft genome for a cacao thread blight-causing isolate of Paramarasmius palmivorus.</title>
        <authorList>
            <person name="Baruah I.K."/>
            <person name="Bukari Y."/>
            <person name="Amoako-Attah I."/>
            <person name="Meinhardt L.W."/>
            <person name="Bailey B.A."/>
            <person name="Cohen S.P."/>
        </authorList>
    </citation>
    <scope>NUCLEOTIDE SEQUENCE [LARGE SCALE GENOMIC DNA]</scope>
    <source>
        <strain evidence="2 3">GH-12</strain>
    </source>
</reference>
<evidence type="ECO:0000313" key="3">
    <source>
        <dbReference type="Proteomes" id="UP001383192"/>
    </source>
</evidence>
<keyword evidence="1" id="KW-0175">Coiled coil</keyword>
<dbReference type="AlphaFoldDB" id="A0AAW0CRE8"/>
<proteinExistence type="predicted"/>
<dbReference type="InterPro" id="IPR032675">
    <property type="entry name" value="LRR_dom_sf"/>
</dbReference>
<keyword evidence="3" id="KW-1185">Reference proteome</keyword>
<sequence length="581" mass="65244">MLSEQLLIPNAQQSTPRRTILCDKCHNTFISNLSHPPVPVKLLKSHEIPTDMQVSQTLAVIVDEEKEVNRYIVEIQKLRRAMDRLESEKAEIQGRIRDRKGWISASRRIPSEILSTIFLEYFTNNEHTLEIGTKHISAPTLHLSHVSSHWRNTTISLPKMWSRFTVSINDNVELRSAEDLIALYLQRAGNHALTLHLRVGIAAPQETLIPRLGRHGRSILRILVQALPRCKEVSVGVQDDFLWTFDQSLLNSISFPLLETFSDIFTDYDRQLSPFDEEATFWRPLADAPMLRSVFLSSDFLINANMLPYGQLTTVHLCSAPLRHALHIFQVCTNLSILTLEGLYEGTEPLNTPTMAQNLTRLDLRDCFSDDLSCLFESVTLPSLVCLGVDASIPIDDDMGEAMIWHCESQFISMLRRSSASLQELSLKFNEVYLTPSGVKELLSLCSQLTSLKVHASTSPLEDMEQWAIVPQLLQQLVSEASHGSTLAPRLTAIDLQEEIFSESAAVRVAEAALGMVESRGSSNASEPVLRKTQVVLVLHEPRSDGTRGEVGTSQMFVDECLELGKKGSELKILFRVEPLE</sequence>
<evidence type="ECO:0008006" key="4">
    <source>
        <dbReference type="Google" id="ProtNLM"/>
    </source>
</evidence>
<evidence type="ECO:0000256" key="1">
    <source>
        <dbReference type="SAM" id="Coils"/>
    </source>
</evidence>
<dbReference type="EMBL" id="JAYKXP010000032">
    <property type="protein sequence ID" value="KAK7041751.1"/>
    <property type="molecule type" value="Genomic_DNA"/>
</dbReference>
<name>A0AAW0CRE8_9AGAR</name>
<evidence type="ECO:0000313" key="2">
    <source>
        <dbReference type="EMBL" id="KAK7041751.1"/>
    </source>
</evidence>
<organism evidence="2 3">
    <name type="scientific">Paramarasmius palmivorus</name>
    <dbReference type="NCBI Taxonomy" id="297713"/>
    <lineage>
        <taxon>Eukaryota</taxon>
        <taxon>Fungi</taxon>
        <taxon>Dikarya</taxon>
        <taxon>Basidiomycota</taxon>
        <taxon>Agaricomycotina</taxon>
        <taxon>Agaricomycetes</taxon>
        <taxon>Agaricomycetidae</taxon>
        <taxon>Agaricales</taxon>
        <taxon>Marasmiineae</taxon>
        <taxon>Marasmiaceae</taxon>
        <taxon>Paramarasmius</taxon>
    </lineage>
</organism>
<dbReference type="SUPFAM" id="SSF52047">
    <property type="entry name" value="RNI-like"/>
    <property type="match status" value="1"/>
</dbReference>
<feature type="coiled-coil region" evidence="1">
    <location>
        <begin position="61"/>
        <end position="95"/>
    </location>
</feature>